<evidence type="ECO:0000313" key="6">
    <source>
        <dbReference type="Proteomes" id="UP000680714"/>
    </source>
</evidence>
<organism evidence="5 6">
    <name type="scientific">Magnetospirillum sulfuroxidans</name>
    <dbReference type="NCBI Taxonomy" id="611300"/>
    <lineage>
        <taxon>Bacteria</taxon>
        <taxon>Pseudomonadati</taxon>
        <taxon>Pseudomonadota</taxon>
        <taxon>Alphaproteobacteria</taxon>
        <taxon>Rhodospirillales</taxon>
        <taxon>Rhodospirillaceae</taxon>
        <taxon>Magnetospirillum</taxon>
    </lineage>
</organism>
<accession>A0ABS5IGT8</accession>
<dbReference type="SMART" id="SM00342">
    <property type="entry name" value="HTH_ARAC"/>
    <property type="match status" value="1"/>
</dbReference>
<reference evidence="5 6" key="1">
    <citation type="submission" date="2021-04" db="EMBL/GenBank/DDBJ databases">
        <title>Magnetospirillum sulfuroxidans sp. nov., a facultative chemolithoautotrophic sulfur-oxidizing alphaproteobacterium isolated from freshwater sediment and proposals for Paramagetospirillum gen. nov., and Magnetospirillaceae fam. nov.</title>
        <authorList>
            <person name="Koziaeva V."/>
            <person name="Geelhoed J.S."/>
            <person name="Sorokin D.Y."/>
            <person name="Grouzdev D.S."/>
        </authorList>
    </citation>
    <scope>NUCLEOTIDE SEQUENCE [LARGE SCALE GENOMIC DNA]</scope>
    <source>
        <strain evidence="5 6">J10</strain>
    </source>
</reference>
<evidence type="ECO:0000256" key="1">
    <source>
        <dbReference type="ARBA" id="ARBA00023015"/>
    </source>
</evidence>
<dbReference type="PANTHER" id="PTHR46796:SF7">
    <property type="entry name" value="ARAC FAMILY TRANSCRIPTIONAL REGULATOR"/>
    <property type="match status" value="1"/>
</dbReference>
<proteinExistence type="predicted"/>
<dbReference type="EMBL" id="JAGTUF010000027">
    <property type="protein sequence ID" value="MBR9973646.1"/>
    <property type="molecule type" value="Genomic_DNA"/>
</dbReference>
<dbReference type="RefSeq" id="WP_211551574.1">
    <property type="nucleotide sequence ID" value="NZ_JAGTUF010000027.1"/>
</dbReference>
<keyword evidence="6" id="KW-1185">Reference proteome</keyword>
<dbReference type="InterPro" id="IPR050204">
    <property type="entry name" value="AraC_XylS_family_regulators"/>
</dbReference>
<evidence type="ECO:0000259" key="4">
    <source>
        <dbReference type="PROSITE" id="PS01124"/>
    </source>
</evidence>
<protein>
    <submittedName>
        <fullName evidence="5">AraC family transcriptional regulator</fullName>
    </submittedName>
</protein>
<dbReference type="Proteomes" id="UP000680714">
    <property type="component" value="Unassembled WGS sequence"/>
</dbReference>
<dbReference type="PANTHER" id="PTHR46796">
    <property type="entry name" value="HTH-TYPE TRANSCRIPTIONAL ACTIVATOR RHAS-RELATED"/>
    <property type="match status" value="1"/>
</dbReference>
<dbReference type="PROSITE" id="PS01124">
    <property type="entry name" value="HTH_ARAC_FAMILY_2"/>
    <property type="match status" value="1"/>
</dbReference>
<dbReference type="Gene3D" id="1.10.10.60">
    <property type="entry name" value="Homeodomain-like"/>
    <property type="match status" value="1"/>
</dbReference>
<name>A0ABS5IGT8_9PROT</name>
<dbReference type="Pfam" id="PF12852">
    <property type="entry name" value="Cupin_6"/>
    <property type="match status" value="1"/>
</dbReference>
<evidence type="ECO:0000256" key="2">
    <source>
        <dbReference type="ARBA" id="ARBA00023125"/>
    </source>
</evidence>
<gene>
    <name evidence="5" type="ORF">KEC16_18105</name>
</gene>
<dbReference type="Pfam" id="PF12833">
    <property type="entry name" value="HTH_18"/>
    <property type="match status" value="1"/>
</dbReference>
<dbReference type="InterPro" id="IPR018060">
    <property type="entry name" value="HTH_AraC"/>
</dbReference>
<dbReference type="InterPro" id="IPR032783">
    <property type="entry name" value="AraC_lig"/>
</dbReference>
<dbReference type="InterPro" id="IPR009057">
    <property type="entry name" value="Homeodomain-like_sf"/>
</dbReference>
<evidence type="ECO:0000256" key="3">
    <source>
        <dbReference type="ARBA" id="ARBA00023163"/>
    </source>
</evidence>
<evidence type="ECO:0000313" key="5">
    <source>
        <dbReference type="EMBL" id="MBR9973646.1"/>
    </source>
</evidence>
<keyword evidence="2" id="KW-0238">DNA-binding</keyword>
<keyword evidence="3" id="KW-0804">Transcription</keyword>
<keyword evidence="1" id="KW-0805">Transcription regulation</keyword>
<comment type="caution">
    <text evidence="5">The sequence shown here is derived from an EMBL/GenBank/DDBJ whole genome shotgun (WGS) entry which is preliminary data.</text>
</comment>
<sequence>MNLLSQPRLDRLSALLSRFKLSVEVDFAGSMSLNRAVAGLIGQGGFHILRQGTIQLDRHPPITAPALILMPRQDAHRLRVAAGATAQLISGSLDFGPSDINPIIAALPNPAIIPMDHNLEATLLLLEQEAVAPRCGAQAILDRICEILLIQALRHLIASQSVQAGVLAALADERLARALAAIHTDPAAPWTLASLADLAGMSRTAFALTFHRRSGRTVGEYLAWWRTSLAKQLLEQGNSLKRVAGEVGYESTNALAQQMRRILGVGPREILRRQKLTPPPRAK</sequence>
<dbReference type="SUPFAM" id="SSF46689">
    <property type="entry name" value="Homeodomain-like"/>
    <property type="match status" value="1"/>
</dbReference>
<feature type="domain" description="HTH araC/xylS-type" evidence="4">
    <location>
        <begin position="176"/>
        <end position="273"/>
    </location>
</feature>